<gene>
    <name evidence="1" type="ORF">F511_28410</name>
</gene>
<accession>A0A2Z7BPN2</accession>
<evidence type="ECO:0000313" key="2">
    <source>
        <dbReference type="Proteomes" id="UP000250235"/>
    </source>
</evidence>
<sequence length="138" mass="15380">MAAYFFVNALQVDFESVLVMEHTGMALMFKTLEDTGLKGFLVASSSVYESAVVEFFANVKVIAGTIISFVSNRKLALTKETFAEAFGLPTEGLTSFRDIPSQTMVEMRESFLFRSAVQGTKKKERDENRVSFVARYCG</sequence>
<proteinExistence type="predicted"/>
<dbReference type="AlphaFoldDB" id="A0A2Z7BPN2"/>
<dbReference type="OrthoDB" id="1751168at2759"/>
<name>A0A2Z7BPN2_9LAMI</name>
<evidence type="ECO:0000313" key="1">
    <source>
        <dbReference type="EMBL" id="KZV35568.1"/>
    </source>
</evidence>
<dbReference type="Proteomes" id="UP000250235">
    <property type="component" value="Unassembled WGS sequence"/>
</dbReference>
<dbReference type="EMBL" id="KV004545">
    <property type="protein sequence ID" value="KZV35568.1"/>
    <property type="molecule type" value="Genomic_DNA"/>
</dbReference>
<organism evidence="1 2">
    <name type="scientific">Dorcoceras hygrometricum</name>
    <dbReference type="NCBI Taxonomy" id="472368"/>
    <lineage>
        <taxon>Eukaryota</taxon>
        <taxon>Viridiplantae</taxon>
        <taxon>Streptophyta</taxon>
        <taxon>Embryophyta</taxon>
        <taxon>Tracheophyta</taxon>
        <taxon>Spermatophyta</taxon>
        <taxon>Magnoliopsida</taxon>
        <taxon>eudicotyledons</taxon>
        <taxon>Gunneridae</taxon>
        <taxon>Pentapetalae</taxon>
        <taxon>asterids</taxon>
        <taxon>lamiids</taxon>
        <taxon>Lamiales</taxon>
        <taxon>Gesneriaceae</taxon>
        <taxon>Didymocarpoideae</taxon>
        <taxon>Trichosporeae</taxon>
        <taxon>Loxocarpinae</taxon>
        <taxon>Dorcoceras</taxon>
    </lineage>
</organism>
<reference evidence="1 2" key="1">
    <citation type="journal article" date="2015" name="Proc. Natl. Acad. Sci. U.S.A.">
        <title>The resurrection genome of Boea hygrometrica: A blueprint for survival of dehydration.</title>
        <authorList>
            <person name="Xiao L."/>
            <person name="Yang G."/>
            <person name="Zhang L."/>
            <person name="Yang X."/>
            <person name="Zhao S."/>
            <person name="Ji Z."/>
            <person name="Zhou Q."/>
            <person name="Hu M."/>
            <person name="Wang Y."/>
            <person name="Chen M."/>
            <person name="Xu Y."/>
            <person name="Jin H."/>
            <person name="Xiao X."/>
            <person name="Hu G."/>
            <person name="Bao F."/>
            <person name="Hu Y."/>
            <person name="Wan P."/>
            <person name="Li L."/>
            <person name="Deng X."/>
            <person name="Kuang T."/>
            <person name="Xiang C."/>
            <person name="Zhu J.K."/>
            <person name="Oliver M.J."/>
            <person name="He Y."/>
        </authorList>
    </citation>
    <scope>NUCLEOTIDE SEQUENCE [LARGE SCALE GENOMIC DNA]</scope>
    <source>
        <strain evidence="2">cv. XS01</strain>
    </source>
</reference>
<keyword evidence="2" id="KW-1185">Reference proteome</keyword>
<protein>
    <submittedName>
        <fullName evidence="1">Uncharacterized protein</fullName>
    </submittedName>
</protein>